<dbReference type="Proteomes" id="UP001224997">
    <property type="component" value="Unassembled WGS sequence"/>
</dbReference>
<gene>
    <name evidence="1" type="ORF">Q5Y72_13115</name>
</gene>
<dbReference type="InterPro" id="IPR008318">
    <property type="entry name" value="UCP030820"/>
</dbReference>
<evidence type="ECO:0000313" key="2">
    <source>
        <dbReference type="Proteomes" id="UP001224997"/>
    </source>
</evidence>
<keyword evidence="2" id="KW-1185">Reference proteome</keyword>
<dbReference type="RefSeq" id="WP_305963869.1">
    <property type="nucleotide sequence ID" value="NZ_JAVAMQ010000011.1"/>
</dbReference>
<evidence type="ECO:0000313" key="1">
    <source>
        <dbReference type="EMBL" id="MDP5308028.1"/>
    </source>
</evidence>
<protein>
    <submittedName>
        <fullName evidence="1">DUF934 domain-containing protein</fullName>
    </submittedName>
</protein>
<dbReference type="EMBL" id="JAVAMQ010000011">
    <property type="protein sequence ID" value="MDP5308028.1"/>
    <property type="molecule type" value="Genomic_DNA"/>
</dbReference>
<reference evidence="1 2" key="1">
    <citation type="submission" date="2023-08" db="EMBL/GenBank/DDBJ databases">
        <authorList>
            <person name="Park J.-S."/>
        </authorList>
    </citation>
    <scope>NUCLEOTIDE SEQUENCE [LARGE SCALE GENOMIC DNA]</scope>
    <source>
        <strain evidence="1 2">2205BS29-5</strain>
    </source>
</reference>
<sequence>MTDQHSSDPIIVRDDGFHARDIAAPVTLAPDTDPATLSDHLDSDLLAIDFPAFTDGRGFSLARRLRELGFRGRLRATGGLIADQYAMARRVGFDEVEIPAERAARQPADQWLARAQDWRDWDHRARLAG</sequence>
<accession>A0ABT9JDY7</accession>
<proteinExistence type="predicted"/>
<comment type="caution">
    <text evidence="1">The sequence shown here is derived from an EMBL/GenBank/DDBJ whole genome shotgun (WGS) entry which is preliminary data.</text>
</comment>
<organism evidence="1 2">
    <name type="scientific">Paracoccus spongiarum</name>
    <dbReference type="NCBI Taxonomy" id="3064387"/>
    <lineage>
        <taxon>Bacteria</taxon>
        <taxon>Pseudomonadati</taxon>
        <taxon>Pseudomonadota</taxon>
        <taxon>Alphaproteobacteria</taxon>
        <taxon>Rhodobacterales</taxon>
        <taxon>Paracoccaceae</taxon>
        <taxon>Paracoccus</taxon>
    </lineage>
</organism>
<name>A0ABT9JDY7_9RHOB</name>
<dbReference type="Pfam" id="PF06073">
    <property type="entry name" value="DUF934"/>
    <property type="match status" value="1"/>
</dbReference>